<accession>A0A194SCN8</accession>
<name>A0A194SCN8_RHOGW</name>
<evidence type="ECO:0000313" key="3">
    <source>
        <dbReference type="Proteomes" id="UP000053890"/>
    </source>
</evidence>
<dbReference type="PANTHER" id="PTHR45691:SF1">
    <property type="entry name" value="FH2 DOMAIN-CONTAINING PROTEIN 1-RELATED"/>
    <property type="match status" value="1"/>
</dbReference>
<feature type="compositionally biased region" description="Basic and acidic residues" evidence="1">
    <location>
        <begin position="362"/>
        <end position="373"/>
    </location>
</feature>
<dbReference type="OMA" id="YQKKHDR"/>
<dbReference type="Proteomes" id="UP000053890">
    <property type="component" value="Unassembled WGS sequence"/>
</dbReference>
<proteinExistence type="predicted"/>
<dbReference type="InterPro" id="IPR051412">
    <property type="entry name" value="Formin_Homology_Diaphanous_sf"/>
</dbReference>
<evidence type="ECO:0000313" key="2">
    <source>
        <dbReference type="EMBL" id="KPV78379.1"/>
    </source>
</evidence>
<dbReference type="RefSeq" id="XP_018274428.1">
    <property type="nucleotide sequence ID" value="XM_018415524.1"/>
</dbReference>
<dbReference type="GeneID" id="28975972"/>
<reference evidence="2 3" key="1">
    <citation type="journal article" date="2015" name="Front. Microbiol.">
        <title>Genome sequence of the plant growth promoting endophytic yeast Rhodotorula graminis WP1.</title>
        <authorList>
            <person name="Firrincieli A."/>
            <person name="Otillar R."/>
            <person name="Salamov A."/>
            <person name="Schmutz J."/>
            <person name="Khan Z."/>
            <person name="Redman R.S."/>
            <person name="Fleck N.D."/>
            <person name="Lindquist E."/>
            <person name="Grigoriev I.V."/>
            <person name="Doty S.L."/>
        </authorList>
    </citation>
    <scope>NUCLEOTIDE SEQUENCE [LARGE SCALE GENOMIC DNA]</scope>
    <source>
        <strain evidence="2 3">WP1</strain>
    </source>
</reference>
<sequence>MADSNPPQYSAAATATVPQVLVNLAPSTDSDTASFQLGFLGHGPAYVAGEVQVKYTGIGDVDARPAFRRLDVCLRGVERGANPHDEPIELFDQRQVLWGDGAAGTSSAGAATTSGEASFPPSVNSFKLELTSDLPVCVHAPPSSSLAYTLTATLYPADPDALPLVRCHPVHLVRTSPPGSLPAGTSSPRTVSATSPLAFSVRLPRTSFRRSEPIELTTRIEVPDAKAVGEGLRLRTVSAELVRTITGIAVSPSRAPSADDDEGRLELEPQVHRTVLAHSGKSARFSPSRPIIIRLVLHPPTEPSCESITQSSILHTVSFAVVVTIGLVSARPSSSTRAASPLPDAVLSQDVVILPDSPPASRSDKQKEVDREQYTAAPPPPVDAPWASQDAPVPTYVERSEHDLGEPPASGSSTSAWSSSLHHDFGASPSSSSSAGILVDMPYAVVYPTDGDEDEYDGYEELSLPATLSTRLPPPAIDEDVSPPSVGEPSSVAGLALAAAMGGLIDERDEDGADEGETPPPDDFAAYTASSSPPPPLSPRAGEREEGAPPPSFEARPSRELPPLLPHPHSDPPTEPASPPPHIDFHPLPPPVPLPLPVGVPSTPPEHLAASTTAEDDLPPPVSPAGLTRRGLPPPYFGGSPPPPHSGPLTPPPPPPPGALGTVAHDEPHPAGRALDSSAPVRGAVGERDGQVDEGLELDGRPPPYEQRDAALAATRGRAGDESGRMGELVL</sequence>
<dbReference type="AlphaFoldDB" id="A0A194SCN8"/>
<keyword evidence="3" id="KW-1185">Reference proteome</keyword>
<feature type="compositionally biased region" description="Pro residues" evidence="1">
    <location>
        <begin position="563"/>
        <end position="604"/>
    </location>
</feature>
<feature type="compositionally biased region" description="Low complexity" evidence="1">
    <location>
        <begin position="410"/>
        <end position="420"/>
    </location>
</feature>
<feature type="region of interest" description="Disordered" evidence="1">
    <location>
        <begin position="464"/>
        <end position="731"/>
    </location>
</feature>
<dbReference type="STRING" id="578459.A0A194SCN8"/>
<organism evidence="2 3">
    <name type="scientific">Rhodotorula graminis (strain WP1)</name>
    <dbReference type="NCBI Taxonomy" id="578459"/>
    <lineage>
        <taxon>Eukaryota</taxon>
        <taxon>Fungi</taxon>
        <taxon>Dikarya</taxon>
        <taxon>Basidiomycota</taxon>
        <taxon>Pucciniomycotina</taxon>
        <taxon>Microbotryomycetes</taxon>
        <taxon>Sporidiobolales</taxon>
        <taxon>Sporidiobolaceae</taxon>
        <taxon>Rhodotorula</taxon>
    </lineage>
</organism>
<gene>
    <name evidence="2" type="ORF">RHOBADRAFT_50852</name>
</gene>
<dbReference type="PANTHER" id="PTHR45691">
    <property type="entry name" value="PROTEIN DIAPHANOUS"/>
    <property type="match status" value="1"/>
</dbReference>
<dbReference type="OrthoDB" id="2536659at2759"/>
<feature type="compositionally biased region" description="Pro residues" evidence="1">
    <location>
        <begin position="632"/>
        <end position="658"/>
    </location>
</feature>
<dbReference type="GO" id="GO:0030041">
    <property type="term" value="P:actin filament polymerization"/>
    <property type="evidence" value="ECO:0007669"/>
    <property type="project" value="TreeGrafter"/>
</dbReference>
<dbReference type="GO" id="GO:0005884">
    <property type="term" value="C:actin filament"/>
    <property type="evidence" value="ECO:0007669"/>
    <property type="project" value="TreeGrafter"/>
</dbReference>
<feature type="compositionally biased region" description="Low complexity" evidence="1">
    <location>
        <begin position="482"/>
        <end position="504"/>
    </location>
</feature>
<feature type="region of interest" description="Disordered" evidence="1">
    <location>
        <begin position="354"/>
        <end position="434"/>
    </location>
</feature>
<protein>
    <submittedName>
        <fullName evidence="2">Uncharacterized protein</fullName>
    </submittedName>
</protein>
<dbReference type="EMBL" id="KQ474073">
    <property type="protein sequence ID" value="KPV78379.1"/>
    <property type="molecule type" value="Genomic_DNA"/>
</dbReference>
<evidence type="ECO:0000256" key="1">
    <source>
        <dbReference type="SAM" id="MobiDB-lite"/>
    </source>
</evidence>
<feature type="compositionally biased region" description="Acidic residues" evidence="1">
    <location>
        <begin position="507"/>
        <end position="517"/>
    </location>
</feature>